<feature type="chain" id="PRO_5009134458" description="FAS1 domain-containing protein" evidence="3">
    <location>
        <begin position="19"/>
        <end position="927"/>
    </location>
</feature>
<name>A0A1E3QUM4_9ASCO</name>
<dbReference type="Gene3D" id="2.30.180.10">
    <property type="entry name" value="FAS1 domain"/>
    <property type="match status" value="2"/>
</dbReference>
<dbReference type="Proteomes" id="UP000094336">
    <property type="component" value="Unassembled WGS sequence"/>
</dbReference>
<keyword evidence="6" id="KW-1185">Reference proteome</keyword>
<reference evidence="6" key="1">
    <citation type="submission" date="2016-05" db="EMBL/GenBank/DDBJ databases">
        <title>Comparative genomics of biotechnologically important yeasts.</title>
        <authorList>
            <consortium name="DOE Joint Genome Institute"/>
            <person name="Riley R."/>
            <person name="Haridas S."/>
            <person name="Wolfe K.H."/>
            <person name="Lopes M.R."/>
            <person name="Hittinger C.T."/>
            <person name="Goker M."/>
            <person name="Salamov A."/>
            <person name="Wisecaver J."/>
            <person name="Long T.M."/>
            <person name="Aerts A.L."/>
            <person name="Barry K."/>
            <person name="Choi C."/>
            <person name="Clum A."/>
            <person name="Coughlan A.Y."/>
            <person name="Deshpande S."/>
            <person name="Douglass A.P."/>
            <person name="Hanson S.J."/>
            <person name="Klenk H.-P."/>
            <person name="Labutti K."/>
            <person name="Lapidus A."/>
            <person name="Lindquist E."/>
            <person name="Lipzen A."/>
            <person name="Meier-Kolthoff J.P."/>
            <person name="Ohm R.A."/>
            <person name="Otillar R.P."/>
            <person name="Pangilinan J."/>
            <person name="Peng Y."/>
            <person name="Rokas A."/>
            <person name="Rosa C.A."/>
            <person name="Scheuner C."/>
            <person name="Sibirny A.A."/>
            <person name="Slot J.C."/>
            <person name="Stielow J.B."/>
            <person name="Sun H."/>
            <person name="Kurtzman C.P."/>
            <person name="Blackwell M."/>
            <person name="Grigoriev I.V."/>
            <person name="Jeffries T.W."/>
        </authorList>
    </citation>
    <scope>NUCLEOTIDE SEQUENCE [LARGE SCALE GENOMIC DNA]</scope>
    <source>
        <strain evidence="6">NRRL Y-12698</strain>
    </source>
</reference>
<dbReference type="SUPFAM" id="SSF82153">
    <property type="entry name" value="FAS1 domain"/>
    <property type="match status" value="2"/>
</dbReference>
<evidence type="ECO:0000259" key="4">
    <source>
        <dbReference type="PROSITE" id="PS50213"/>
    </source>
</evidence>
<evidence type="ECO:0000313" key="5">
    <source>
        <dbReference type="EMBL" id="ODQ81370.1"/>
    </source>
</evidence>
<gene>
    <name evidence="5" type="ORF">BABINDRAFT_160719</name>
</gene>
<evidence type="ECO:0000256" key="2">
    <source>
        <dbReference type="SAM" id="Phobius"/>
    </source>
</evidence>
<dbReference type="RefSeq" id="XP_018986698.1">
    <property type="nucleotide sequence ID" value="XM_019128406.1"/>
</dbReference>
<accession>A0A1E3QUM4</accession>
<dbReference type="PANTHER" id="PTHR10900:SF125">
    <property type="entry name" value="FAS1 DOMAIN-CONTAINING PROTEIN YLR001C"/>
    <property type="match status" value="1"/>
</dbReference>
<dbReference type="GeneID" id="30146259"/>
<keyword evidence="3" id="KW-0732">Signal</keyword>
<dbReference type="InterPro" id="IPR050904">
    <property type="entry name" value="Adhesion/Biosynth-related"/>
</dbReference>
<feature type="domain" description="FAS1" evidence="4">
    <location>
        <begin position="480"/>
        <end position="611"/>
    </location>
</feature>
<sequence>MRFPIPFLPLLLLTTVLSEVSTSDLVIDLPTTTLIDVLSRHAQFSTFLRLVQRNGLVLYLNSLSNVTLFAPVNSAFINTPEPFTLQNLTRYIVDDRITLEDAPWEGAILYTTKHVSATNPSLRTPAIIDYSDEERMLINGVAVVEPDLLANTSDNVVQGINALLHVPARLCELVTSEYNYTHSEVFKRLFASYSDGHCNLTNVTVFVPHDSSVNLTLVELSYLLLDHRGGKSKQSSVLLKSNVADEDLHSHIARDRSLVVQNFILPGYVGGNLDPFETANLNGDMVALRSFENGNRLSVNAVDTKFANIVTDDAIVHLLGKTNASQPGEYLDLRALVGFTPKKILIGMNCSNFVEDIIYRRLSHLIDDLSLEQTIIVAVDEEEDEISVQGTKSDLYQFVQGQVDFDELFADDDSTKLLDTKLYEPLKLGPGNCAKMKISQVGKGHKRDWVINNRFFVTSDKYTIGKTNIYLTDEEITPPPTDIVTAVAPYFHCSRSLSYFEELRLLHLPKNHKGYTIFLPCYQSWKSLDLTYKYLESNKTALRLVLENMILESLVYDEETDVQVSTLGGESMVVKSAGSDLLLNDTLVRMDRGTTDIMYLQGVIHLIEEIIIPDSLTIDIKDLINHNTNDDGYFLDLLRAYGLAHYLTPEYNYSMLLPTTKSLKFNSVNGSYPDIEKLLKLHLLPPGAIDLLLQCGQTQALQRHHNITSEEFKIPTLLNNTFLGCREVSSKHFMLHISEGDVSHEVRILNTGCTNPSSRFNSKTNQCLYIIDRPLLPSWLLQHPIKVILHLPWTAIGLGIILGAFGIVCMFSIFMVVFVGMRKQGSVASLPSSPEPDIEADVENSETLPFLGNATAGYGSTEAPRSLRTSPKGSPPKNKAKNKLKAPNVKVTPPLSEALYSDNSTAQPIKVTLSIISTLNRERHLPG</sequence>
<protein>
    <recommendedName>
        <fullName evidence="4">FAS1 domain-containing protein</fullName>
    </recommendedName>
</protein>
<evidence type="ECO:0000313" key="6">
    <source>
        <dbReference type="Proteomes" id="UP000094336"/>
    </source>
</evidence>
<dbReference type="PANTHER" id="PTHR10900">
    <property type="entry name" value="PERIOSTIN-RELATED"/>
    <property type="match status" value="1"/>
</dbReference>
<dbReference type="AlphaFoldDB" id="A0A1E3QUM4"/>
<feature type="region of interest" description="Disordered" evidence="1">
    <location>
        <begin position="857"/>
        <end position="887"/>
    </location>
</feature>
<dbReference type="STRING" id="984486.A0A1E3QUM4"/>
<keyword evidence="2" id="KW-0812">Transmembrane</keyword>
<dbReference type="Pfam" id="PF02469">
    <property type="entry name" value="Fasciclin"/>
    <property type="match status" value="2"/>
</dbReference>
<dbReference type="SMART" id="SM00554">
    <property type="entry name" value="FAS1"/>
    <property type="match status" value="2"/>
</dbReference>
<proteinExistence type="predicted"/>
<keyword evidence="2" id="KW-0472">Membrane</keyword>
<feature type="transmembrane region" description="Helical" evidence="2">
    <location>
        <begin position="793"/>
        <end position="819"/>
    </location>
</feature>
<dbReference type="EMBL" id="KV454428">
    <property type="protein sequence ID" value="ODQ81370.1"/>
    <property type="molecule type" value="Genomic_DNA"/>
</dbReference>
<organism evidence="5 6">
    <name type="scientific">Babjeviella inositovora NRRL Y-12698</name>
    <dbReference type="NCBI Taxonomy" id="984486"/>
    <lineage>
        <taxon>Eukaryota</taxon>
        <taxon>Fungi</taxon>
        <taxon>Dikarya</taxon>
        <taxon>Ascomycota</taxon>
        <taxon>Saccharomycotina</taxon>
        <taxon>Pichiomycetes</taxon>
        <taxon>Serinales incertae sedis</taxon>
        <taxon>Babjeviella</taxon>
    </lineage>
</organism>
<dbReference type="OrthoDB" id="286301at2759"/>
<dbReference type="PROSITE" id="PS50213">
    <property type="entry name" value="FAS1"/>
    <property type="match status" value="2"/>
</dbReference>
<evidence type="ECO:0000256" key="1">
    <source>
        <dbReference type="SAM" id="MobiDB-lite"/>
    </source>
</evidence>
<feature type="domain" description="FAS1" evidence="4">
    <location>
        <begin position="31"/>
        <end position="164"/>
    </location>
</feature>
<evidence type="ECO:0000256" key="3">
    <source>
        <dbReference type="SAM" id="SignalP"/>
    </source>
</evidence>
<feature type="signal peptide" evidence="3">
    <location>
        <begin position="1"/>
        <end position="18"/>
    </location>
</feature>
<dbReference type="InterPro" id="IPR000782">
    <property type="entry name" value="FAS1_domain"/>
</dbReference>
<keyword evidence="2" id="KW-1133">Transmembrane helix</keyword>
<dbReference type="InterPro" id="IPR036378">
    <property type="entry name" value="FAS1_dom_sf"/>
</dbReference>